<evidence type="ECO:0000313" key="1">
    <source>
        <dbReference type="EMBL" id="SVC80740.1"/>
    </source>
</evidence>
<dbReference type="AlphaFoldDB" id="A0A382Q6Y1"/>
<organism evidence="1">
    <name type="scientific">marine metagenome</name>
    <dbReference type="NCBI Taxonomy" id="408172"/>
    <lineage>
        <taxon>unclassified sequences</taxon>
        <taxon>metagenomes</taxon>
        <taxon>ecological metagenomes</taxon>
    </lineage>
</organism>
<proteinExistence type="predicted"/>
<sequence>VHWGTRLLGQLSLGQSDDPAKLSDLTVIEGHFIARMI</sequence>
<accession>A0A382Q6Y1</accession>
<gene>
    <name evidence="1" type="ORF">METZ01_LOCUS333594</name>
</gene>
<feature type="non-terminal residue" evidence="1">
    <location>
        <position position="1"/>
    </location>
</feature>
<reference evidence="1" key="1">
    <citation type="submission" date="2018-05" db="EMBL/GenBank/DDBJ databases">
        <authorList>
            <person name="Lanie J.A."/>
            <person name="Ng W.-L."/>
            <person name="Kazmierczak K.M."/>
            <person name="Andrzejewski T.M."/>
            <person name="Davidsen T.M."/>
            <person name="Wayne K.J."/>
            <person name="Tettelin H."/>
            <person name="Glass J.I."/>
            <person name="Rusch D."/>
            <person name="Podicherti R."/>
            <person name="Tsui H.-C.T."/>
            <person name="Winkler M.E."/>
        </authorList>
    </citation>
    <scope>NUCLEOTIDE SEQUENCE</scope>
</reference>
<protein>
    <submittedName>
        <fullName evidence="1">Uncharacterized protein</fullName>
    </submittedName>
</protein>
<name>A0A382Q6Y1_9ZZZZ</name>
<dbReference type="EMBL" id="UINC01112072">
    <property type="protein sequence ID" value="SVC80740.1"/>
    <property type="molecule type" value="Genomic_DNA"/>
</dbReference>